<dbReference type="EMBL" id="JADOUF010000001">
    <property type="protein sequence ID" value="MBG6140822.1"/>
    <property type="molecule type" value="Genomic_DNA"/>
</dbReference>
<dbReference type="AlphaFoldDB" id="A0A8J7KZD9"/>
<dbReference type="Proteomes" id="UP000622552">
    <property type="component" value="Unassembled WGS sequence"/>
</dbReference>
<feature type="transmembrane region" description="Helical" evidence="1">
    <location>
        <begin position="106"/>
        <end position="126"/>
    </location>
</feature>
<evidence type="ECO:0000313" key="3">
    <source>
        <dbReference type="Proteomes" id="UP000622552"/>
    </source>
</evidence>
<feature type="transmembrane region" description="Helical" evidence="1">
    <location>
        <begin position="12"/>
        <end position="35"/>
    </location>
</feature>
<evidence type="ECO:0008006" key="4">
    <source>
        <dbReference type="Google" id="ProtNLM"/>
    </source>
</evidence>
<protein>
    <recommendedName>
        <fullName evidence="4">ATP synthase protein I</fullName>
    </recommendedName>
</protein>
<proteinExistence type="predicted"/>
<accession>A0A8J7KZD9</accession>
<keyword evidence="3" id="KW-1185">Reference proteome</keyword>
<sequence>MITRAALTRRLRHLPTALAASGVGLVVAALAGLVFQGPVGAAGAAAGVGLVSVGYVLSHLIVAWADAVNRKMVLPVGLTVYSVKFILLGIWLAALKETGWAGLNPMAFSMVGAVIVWTTAQAVWTWKARIPYVEIEPN</sequence>
<name>A0A8J7KZD9_9ACTN</name>
<evidence type="ECO:0000313" key="2">
    <source>
        <dbReference type="EMBL" id="MBG6140822.1"/>
    </source>
</evidence>
<feature type="transmembrane region" description="Helical" evidence="1">
    <location>
        <begin position="72"/>
        <end position="94"/>
    </location>
</feature>
<organism evidence="2 3">
    <name type="scientific">Longispora fulva</name>
    <dbReference type="NCBI Taxonomy" id="619741"/>
    <lineage>
        <taxon>Bacteria</taxon>
        <taxon>Bacillati</taxon>
        <taxon>Actinomycetota</taxon>
        <taxon>Actinomycetes</taxon>
        <taxon>Micromonosporales</taxon>
        <taxon>Micromonosporaceae</taxon>
        <taxon>Longispora</taxon>
    </lineage>
</organism>
<evidence type="ECO:0000256" key="1">
    <source>
        <dbReference type="SAM" id="Phobius"/>
    </source>
</evidence>
<dbReference type="RefSeq" id="WP_197007326.1">
    <property type="nucleotide sequence ID" value="NZ_BONS01000019.1"/>
</dbReference>
<keyword evidence="1" id="KW-0812">Transmembrane</keyword>
<feature type="transmembrane region" description="Helical" evidence="1">
    <location>
        <begin position="41"/>
        <end position="65"/>
    </location>
</feature>
<gene>
    <name evidence="2" type="ORF">IW245_007016</name>
</gene>
<reference evidence="2" key="1">
    <citation type="submission" date="2020-11" db="EMBL/GenBank/DDBJ databases">
        <title>Sequencing the genomes of 1000 actinobacteria strains.</title>
        <authorList>
            <person name="Klenk H.-P."/>
        </authorList>
    </citation>
    <scope>NUCLEOTIDE SEQUENCE</scope>
    <source>
        <strain evidence="2">DSM 45356</strain>
    </source>
</reference>
<comment type="caution">
    <text evidence="2">The sequence shown here is derived from an EMBL/GenBank/DDBJ whole genome shotgun (WGS) entry which is preliminary data.</text>
</comment>
<keyword evidence="1" id="KW-1133">Transmembrane helix</keyword>
<keyword evidence="1" id="KW-0472">Membrane</keyword>